<name>E6QTM4_9ZZZZ</name>
<evidence type="ECO:0000313" key="1">
    <source>
        <dbReference type="EMBL" id="CBI10596.1"/>
    </source>
</evidence>
<accession>E6QTM4</accession>
<sequence length="57" mass="6719">MPPLDFKSWCRGLNGFKSRLVDFFNHERPGGLCRVIIYFCFCGVQRHTDFCNARQSF</sequence>
<organism evidence="1">
    <name type="scientific">mine drainage metagenome</name>
    <dbReference type="NCBI Taxonomy" id="410659"/>
    <lineage>
        <taxon>unclassified sequences</taxon>
        <taxon>metagenomes</taxon>
        <taxon>ecological metagenomes</taxon>
    </lineage>
</organism>
<dbReference type="EMBL" id="CABR01000092">
    <property type="protein sequence ID" value="CBI10596.1"/>
    <property type="molecule type" value="Genomic_DNA"/>
</dbReference>
<gene>
    <name evidence="1" type="ORF">CARN7_1382</name>
</gene>
<proteinExistence type="predicted"/>
<reference evidence="1" key="1">
    <citation type="submission" date="2009-10" db="EMBL/GenBank/DDBJ databases">
        <title>Diversity of trophic interactions inside an arsenic-rich microbial ecosystem.</title>
        <authorList>
            <person name="Bertin P.N."/>
            <person name="Heinrich-Salmeron A."/>
            <person name="Pelletier E."/>
            <person name="Goulhen-Chollet F."/>
            <person name="Arsene-Ploetze F."/>
            <person name="Gallien S."/>
            <person name="Calteau A."/>
            <person name="Vallenet D."/>
            <person name="Casiot C."/>
            <person name="Chane-Woon-Ming B."/>
            <person name="Giloteaux L."/>
            <person name="Barakat M."/>
            <person name="Bonnefoy V."/>
            <person name="Bruneel O."/>
            <person name="Chandler M."/>
            <person name="Cleiss J."/>
            <person name="Duran R."/>
            <person name="Elbaz-Poulichet F."/>
            <person name="Fonknechten N."/>
            <person name="Lauga B."/>
            <person name="Mornico D."/>
            <person name="Ortet P."/>
            <person name="Schaeffer C."/>
            <person name="Siguier P."/>
            <person name="Alexander Thil Smith A."/>
            <person name="Van Dorsselaer A."/>
            <person name="Weissenbach J."/>
            <person name="Medigue C."/>
            <person name="Le Paslier D."/>
        </authorList>
    </citation>
    <scope>NUCLEOTIDE SEQUENCE</scope>
</reference>
<protein>
    <submittedName>
        <fullName evidence="1">Uncharacterized protein</fullName>
    </submittedName>
</protein>
<dbReference type="AlphaFoldDB" id="E6QTM4"/>
<comment type="caution">
    <text evidence="1">The sequence shown here is derived from an EMBL/GenBank/DDBJ whole genome shotgun (WGS) entry which is preliminary data.</text>
</comment>